<dbReference type="STRING" id="341454.A0A4S2MUY0"/>
<dbReference type="InterPro" id="IPR020904">
    <property type="entry name" value="Sc_DH/Rdtase_CS"/>
</dbReference>
<dbReference type="AlphaFoldDB" id="A0A4S2MUY0"/>
<dbReference type="SUPFAM" id="SSF51735">
    <property type="entry name" value="NAD(P)-binding Rossmann-fold domains"/>
    <property type="match status" value="1"/>
</dbReference>
<evidence type="ECO:0000256" key="1">
    <source>
        <dbReference type="ARBA" id="ARBA00006484"/>
    </source>
</evidence>
<dbReference type="Proteomes" id="UP000298138">
    <property type="component" value="Unassembled WGS sequence"/>
</dbReference>
<evidence type="ECO:0000256" key="3">
    <source>
        <dbReference type="ARBA" id="ARBA00023002"/>
    </source>
</evidence>
<dbReference type="PANTHER" id="PTHR43008">
    <property type="entry name" value="BENZIL REDUCTASE"/>
    <property type="match status" value="1"/>
</dbReference>
<gene>
    <name evidence="4" type="ORF">EX30DRAFT_341578</name>
</gene>
<reference evidence="4 5" key="1">
    <citation type="submission" date="2019-04" db="EMBL/GenBank/DDBJ databases">
        <title>Comparative genomics and transcriptomics to analyze fruiting body development in filamentous ascomycetes.</title>
        <authorList>
            <consortium name="DOE Joint Genome Institute"/>
            <person name="Lutkenhaus R."/>
            <person name="Traeger S."/>
            <person name="Breuer J."/>
            <person name="Kuo A."/>
            <person name="Lipzen A."/>
            <person name="Pangilinan J."/>
            <person name="Dilworth D."/>
            <person name="Sandor L."/>
            <person name="Poggeler S."/>
            <person name="Barry K."/>
            <person name="Grigoriev I.V."/>
            <person name="Nowrousian M."/>
        </authorList>
    </citation>
    <scope>NUCLEOTIDE SEQUENCE [LARGE SCALE GENOMIC DNA]</scope>
    <source>
        <strain evidence="4 5">CBS 389.68</strain>
    </source>
</reference>
<sequence length="255" mass="27234">MSTLFSLAKRTIIITGGGRGVGLTLAHAITEFGGRAACLDIHPMATGDLPANATYSVCDVTNEESVKARFAEIRAESERCGSRVEGVVACAGIQQVTEALEYGVRDWRRMMEVNVLGAFLTAKHGAKILIDGETPGSVVLVASMSGRIANRGLNCSAYNTSKAAVLQMGRSLAQEWGKYGIRVNTLSPGYIRTNMTDTVLYENPDYYKTWMAGAMLGRLGVVDDFKGPAVYLLSDASRWMTGADLLVDGGHVASA</sequence>
<dbReference type="Pfam" id="PF13561">
    <property type="entry name" value="adh_short_C2"/>
    <property type="match status" value="1"/>
</dbReference>
<accession>A0A4S2MUY0</accession>
<evidence type="ECO:0000313" key="4">
    <source>
        <dbReference type="EMBL" id="TGZ80323.1"/>
    </source>
</evidence>
<dbReference type="Gene3D" id="3.40.50.720">
    <property type="entry name" value="NAD(P)-binding Rossmann-like Domain"/>
    <property type="match status" value="1"/>
</dbReference>
<comment type="similarity">
    <text evidence="1">Belongs to the short-chain dehydrogenases/reductases (SDR) family.</text>
</comment>
<evidence type="ECO:0000313" key="5">
    <source>
        <dbReference type="Proteomes" id="UP000298138"/>
    </source>
</evidence>
<evidence type="ECO:0000256" key="2">
    <source>
        <dbReference type="ARBA" id="ARBA00022857"/>
    </source>
</evidence>
<keyword evidence="2" id="KW-0521">NADP</keyword>
<dbReference type="PANTHER" id="PTHR43008:SF9">
    <property type="entry name" value="OXIDOREDUCTASE"/>
    <property type="match status" value="1"/>
</dbReference>
<organism evidence="4 5">
    <name type="scientific">Ascodesmis nigricans</name>
    <dbReference type="NCBI Taxonomy" id="341454"/>
    <lineage>
        <taxon>Eukaryota</taxon>
        <taxon>Fungi</taxon>
        <taxon>Dikarya</taxon>
        <taxon>Ascomycota</taxon>
        <taxon>Pezizomycotina</taxon>
        <taxon>Pezizomycetes</taxon>
        <taxon>Pezizales</taxon>
        <taxon>Ascodesmidaceae</taxon>
        <taxon>Ascodesmis</taxon>
    </lineage>
</organism>
<dbReference type="EMBL" id="ML220125">
    <property type="protein sequence ID" value="TGZ80323.1"/>
    <property type="molecule type" value="Genomic_DNA"/>
</dbReference>
<dbReference type="InterPro" id="IPR002347">
    <property type="entry name" value="SDR_fam"/>
</dbReference>
<dbReference type="GO" id="GO:0016616">
    <property type="term" value="F:oxidoreductase activity, acting on the CH-OH group of donors, NAD or NADP as acceptor"/>
    <property type="evidence" value="ECO:0007669"/>
    <property type="project" value="UniProtKB-ARBA"/>
</dbReference>
<dbReference type="PRINTS" id="PR00081">
    <property type="entry name" value="GDHRDH"/>
</dbReference>
<proteinExistence type="inferred from homology"/>
<dbReference type="OrthoDB" id="1669814at2759"/>
<dbReference type="InParanoid" id="A0A4S2MUY0"/>
<keyword evidence="3" id="KW-0560">Oxidoreductase</keyword>
<dbReference type="FunFam" id="3.40.50.720:FF:000084">
    <property type="entry name" value="Short-chain dehydrogenase reductase"/>
    <property type="match status" value="1"/>
</dbReference>
<keyword evidence="5" id="KW-1185">Reference proteome</keyword>
<dbReference type="InterPro" id="IPR036291">
    <property type="entry name" value="NAD(P)-bd_dom_sf"/>
</dbReference>
<dbReference type="GO" id="GO:0050664">
    <property type="term" value="F:oxidoreductase activity, acting on NAD(P)H, oxygen as acceptor"/>
    <property type="evidence" value="ECO:0007669"/>
    <property type="project" value="TreeGrafter"/>
</dbReference>
<protein>
    <submittedName>
        <fullName evidence="4">NADP-dependent mannitol dehydrogenase</fullName>
    </submittedName>
</protein>
<name>A0A4S2MUY0_9PEZI</name>
<dbReference type="PROSITE" id="PS00061">
    <property type="entry name" value="ADH_SHORT"/>
    <property type="match status" value="1"/>
</dbReference>